<organism evidence="1 2">
    <name type="scientific">Aliiroseovarius sediminilitoris</name>
    <dbReference type="NCBI Taxonomy" id="1173584"/>
    <lineage>
        <taxon>Bacteria</taxon>
        <taxon>Pseudomonadati</taxon>
        <taxon>Pseudomonadota</taxon>
        <taxon>Alphaproteobacteria</taxon>
        <taxon>Rhodobacterales</taxon>
        <taxon>Paracoccaceae</taxon>
        <taxon>Aliiroseovarius</taxon>
    </lineage>
</organism>
<keyword evidence="2" id="KW-1185">Reference proteome</keyword>
<dbReference type="STRING" id="1173584.SAMN05444851_0271"/>
<dbReference type="Proteomes" id="UP000199650">
    <property type="component" value="Unassembled WGS sequence"/>
</dbReference>
<gene>
    <name evidence="1" type="ORF">SAMN05444851_0271</name>
</gene>
<dbReference type="EMBL" id="FOJB01000001">
    <property type="protein sequence ID" value="SEV91217.1"/>
    <property type="molecule type" value="Genomic_DNA"/>
</dbReference>
<evidence type="ECO:0008006" key="3">
    <source>
        <dbReference type="Google" id="ProtNLM"/>
    </source>
</evidence>
<accession>A0A1I0MRB7</accession>
<reference evidence="1 2" key="1">
    <citation type="submission" date="2016-10" db="EMBL/GenBank/DDBJ databases">
        <authorList>
            <person name="de Groot N.N."/>
        </authorList>
    </citation>
    <scope>NUCLEOTIDE SEQUENCE [LARGE SCALE GENOMIC DNA]</scope>
    <source>
        <strain evidence="1 2">DSM 29439</strain>
    </source>
</reference>
<evidence type="ECO:0000313" key="1">
    <source>
        <dbReference type="EMBL" id="SEV91217.1"/>
    </source>
</evidence>
<dbReference type="RefSeq" id="WP_091427613.1">
    <property type="nucleotide sequence ID" value="NZ_FOJB01000001.1"/>
</dbReference>
<evidence type="ECO:0000313" key="2">
    <source>
        <dbReference type="Proteomes" id="UP000199650"/>
    </source>
</evidence>
<name>A0A1I0MRB7_9RHOB</name>
<dbReference type="OrthoDB" id="6713140at2"/>
<sequence>MPVAKILRVYLDPEPLQRARQGKFNFVNKIALVLEKRGFRVEYRKNSDLERLASAARNGYSLFLMDDPLHANALTMRRSYFYPFWRIEASSKRWEFEVSKKVFDPSEVDPDTAKAWADKWRRWLFQGAASHVTKDGPIYVPLQGRLLSHRSFQAVSPIEMVEQVATRFPDIPVLVGLHPSEAYTQAENEALETLRARQSNLAVTTGEMKQALTACRFVVSQNSSAALFGYFFAKPTVLFGRIDFHHIAANVHDLGAQEAFDAVQTMAPEFDRYLYWFTMLNAIRADAEDCEGQILRTLRKRGWQVD</sequence>
<proteinExistence type="predicted"/>
<protein>
    <recommendedName>
        <fullName evidence="3">Capsule polysaccharide biosynthesis protein</fullName>
    </recommendedName>
</protein>
<dbReference type="AlphaFoldDB" id="A0A1I0MRB7"/>